<dbReference type="PROSITE" id="PS50878">
    <property type="entry name" value="RT_POL"/>
    <property type="match status" value="1"/>
</dbReference>
<dbReference type="GO" id="GO:0004190">
    <property type="term" value="F:aspartic-type endopeptidase activity"/>
    <property type="evidence" value="ECO:0007669"/>
    <property type="project" value="InterPro"/>
</dbReference>
<evidence type="ECO:0000256" key="10">
    <source>
        <dbReference type="SAM" id="MobiDB-lite"/>
    </source>
</evidence>
<keyword evidence="4" id="KW-0540">Nuclease</keyword>
<keyword evidence="3" id="KW-0548">Nucleotidyltransferase</keyword>
<dbReference type="GO" id="GO:0006508">
    <property type="term" value="P:proteolysis"/>
    <property type="evidence" value="ECO:0007669"/>
    <property type="project" value="InterPro"/>
</dbReference>
<dbReference type="GO" id="GO:0003723">
    <property type="term" value="F:RNA binding"/>
    <property type="evidence" value="ECO:0007669"/>
    <property type="project" value="UniProtKB-KW"/>
</dbReference>
<evidence type="ECO:0000256" key="3">
    <source>
        <dbReference type="ARBA" id="ARBA00022695"/>
    </source>
</evidence>
<protein>
    <recommendedName>
        <fullName evidence="1">RNA-directed DNA polymerase</fullName>
        <ecNumber evidence="1">2.7.7.49</ecNumber>
    </recommendedName>
</protein>
<dbReference type="EC" id="2.7.7.49" evidence="1"/>
<keyword evidence="9" id="KW-0511">Multifunctional enzyme</keyword>
<dbReference type="PROSITE" id="PS50175">
    <property type="entry name" value="ASP_PROT_RETROV"/>
    <property type="match status" value="1"/>
</dbReference>
<evidence type="ECO:0000313" key="12">
    <source>
        <dbReference type="Proteomes" id="UP000077521"/>
    </source>
</evidence>
<organism evidence="11 12">
    <name type="scientific">Tilletia indica</name>
    <dbReference type="NCBI Taxonomy" id="43049"/>
    <lineage>
        <taxon>Eukaryota</taxon>
        <taxon>Fungi</taxon>
        <taxon>Dikarya</taxon>
        <taxon>Basidiomycota</taxon>
        <taxon>Ustilaginomycotina</taxon>
        <taxon>Exobasidiomycetes</taxon>
        <taxon>Tilletiales</taxon>
        <taxon>Tilletiaceae</taxon>
        <taxon>Tilletia</taxon>
    </lineage>
</organism>
<dbReference type="InterPro" id="IPR043502">
    <property type="entry name" value="DNA/RNA_pol_sf"/>
</dbReference>
<keyword evidence="7" id="KW-0694">RNA-binding</keyword>
<dbReference type="SUPFAM" id="SSF56672">
    <property type="entry name" value="DNA/RNA polymerases"/>
    <property type="match status" value="2"/>
</dbReference>
<accession>A0A177T3X1</accession>
<keyword evidence="12" id="KW-1185">Reference proteome</keyword>
<reference evidence="11" key="2">
    <citation type="journal article" date="2019" name="IMA Fungus">
        <title>Genome sequencing and comparison of five Tilletia species to identify candidate genes for the detection of regulated species infecting wheat.</title>
        <authorList>
            <person name="Nguyen H.D.T."/>
            <person name="Sultana T."/>
            <person name="Kesanakurti P."/>
            <person name="Hambleton S."/>
        </authorList>
    </citation>
    <scope>NUCLEOTIDE SEQUENCE</scope>
    <source>
        <strain evidence="11">DAOMC 236416</strain>
    </source>
</reference>
<dbReference type="GO" id="GO:0003964">
    <property type="term" value="F:RNA-directed DNA polymerase activity"/>
    <property type="evidence" value="ECO:0007669"/>
    <property type="project" value="UniProtKB-KW"/>
</dbReference>
<evidence type="ECO:0000256" key="9">
    <source>
        <dbReference type="ARBA" id="ARBA00023268"/>
    </source>
</evidence>
<evidence type="ECO:0000313" key="11">
    <source>
        <dbReference type="EMBL" id="KAE8250123.1"/>
    </source>
</evidence>
<dbReference type="GO" id="GO:0005634">
    <property type="term" value="C:nucleus"/>
    <property type="evidence" value="ECO:0007669"/>
    <property type="project" value="UniProtKB-ARBA"/>
</dbReference>
<evidence type="ECO:0000256" key="7">
    <source>
        <dbReference type="ARBA" id="ARBA00022884"/>
    </source>
</evidence>
<keyword evidence="6" id="KW-0378">Hydrolase</keyword>
<reference evidence="11" key="1">
    <citation type="submission" date="2016-04" db="EMBL/GenBank/DDBJ databases">
        <authorList>
            <person name="Nguyen H.D."/>
            <person name="Samba Siva P."/>
            <person name="Cullis J."/>
            <person name="Levesque C.A."/>
            <person name="Hambleton S."/>
        </authorList>
    </citation>
    <scope>NUCLEOTIDE SEQUENCE</scope>
    <source>
        <strain evidence="11">DAOMC 236416</strain>
    </source>
</reference>
<dbReference type="InterPro" id="IPR000477">
    <property type="entry name" value="RT_dom"/>
</dbReference>
<dbReference type="Pfam" id="PF00078">
    <property type="entry name" value="RVT_1"/>
    <property type="match status" value="1"/>
</dbReference>
<dbReference type="InterPro" id="IPR050951">
    <property type="entry name" value="Retrovirus_Pol_polyprotein"/>
</dbReference>
<evidence type="ECO:0000256" key="2">
    <source>
        <dbReference type="ARBA" id="ARBA00022679"/>
    </source>
</evidence>
<dbReference type="InterPro" id="IPR036397">
    <property type="entry name" value="RNaseH_sf"/>
</dbReference>
<dbReference type="PANTHER" id="PTHR37984:SF5">
    <property type="entry name" value="PROTEIN NYNRIN-LIKE"/>
    <property type="match status" value="1"/>
</dbReference>
<dbReference type="CDD" id="cd00303">
    <property type="entry name" value="retropepsin_like"/>
    <property type="match status" value="1"/>
</dbReference>
<dbReference type="Pfam" id="PF17917">
    <property type="entry name" value="RT_RNaseH"/>
    <property type="match status" value="1"/>
</dbReference>
<feature type="region of interest" description="Disordered" evidence="10">
    <location>
        <begin position="287"/>
        <end position="311"/>
    </location>
</feature>
<evidence type="ECO:0000256" key="8">
    <source>
        <dbReference type="ARBA" id="ARBA00022918"/>
    </source>
</evidence>
<sequence>MKKTIFDKTAKPLAQETRRHGQIHELPASSATGTGSGYKNHVPLTIQLRLNDTTTSSLSSLIDTGASLSIIDANLLEKLGGEPQGEGMMVHGLGDMRTLGWTTITIFIEARDPKGNTLHLECRQDFHVLPLFSPGLCLGLDFISTHNVSLSSGRGKASIGRYVFPVVEQVSGPYSRKPEIHAAEDVELPPGQYTWVPVYAGCLAPGVDYTVHPRMSVTEDETIQLAGPTGYFTHRPRHHILLANFGTRTYAMEKGTVVADALSARLGDLAKDGGQMFELGTACPSSTPSSNVYTSSSAADPVNPFEDDGDDTVLSSLARDAETVLVDDHFRIGVDASGSPPAEIVEVLRSHTDAFALDGRPGRIHDGEEMGIELVPDAVLRPEAPRRASPEKRKAMDSAIDQLLEWDVIEPSNSPISFPVLMVKQRDKWRFCVDYRQLNLSTVADRYPLPTIDSIFNTLVGKKMFSSLDAIRGYHQMGVKETDRWKTAFVCHRGLFQYRTVPFGLRNAPSVFQRLMDRILGSLRWQQAVVYIDDIVVATHTLDEHVRALDTLLSRASSAGLKFSPSKCTFAVPSLVLLGRKVSGAGVAVWEERARAVSALSRPTTLRELYHVLGLFGYYRAFIHRYAAIAAPLTSLTRGWRYEADAAGRYRLIDAEGKAVAAERVPLAWGADQQQSFETLKHAVANPPVLAHPDPVRPFVLYVDASKDAFAAILHQVFDQPLQDQSQSFAATAAYPADVPLLPPTVARERWLAWLRSDRYFAPILRRLERGERDDVWTLREGLPVRRIDDRLALPESAVPVVMRSVHDRGGHFGFLRTYLAVSRNYWRPRLSVAVRSWVRHCVVCLQTKRLPKAGELNIDHDPQFPFEWISVDLLLGLPNTRSGNDAVLVMLDVFSRMVLLQPCPSSITAEGIAAIISDRILRLGWKPRRFVSDSEARVSGAVMSTLAASLNAELAPSPPHHQQANAVERAIQTVQHVLQALGVAGQAHWDRRLVPTVELAINSTPSSVSGFRPFDLVFVYHPEAAHVVFDAGDHAGVSSFPERLAAAEERIHDARLAIDASRLTQKQRYDRRRRALPDLREGDQVYVRLGDRPMPGLIRSKLDARKAGPYAVRTVLSPHRVLLDLPADVNVGPEFSIEQLDLLPRSPDPFHTHRSGGPSVTSPPSASEERPVELPAATMSGDDGSAEALEHIDAVDGRYVPDDVVLPPRARRPPDSLRHFEVGTIAAVDADGLREALRGPIYRRRVMEVDGVSLELRERPVAFLSRLTSVTEQKMAASEFELCCLAWAFARLAHLLEGAELTVVTDHAPLGAMLTSTSAIPYGPTISRCRALLMPHVPNMRFVHRAGSTHTNADALSRLPPAA</sequence>
<dbReference type="CDD" id="cd01647">
    <property type="entry name" value="RT_LTR"/>
    <property type="match status" value="1"/>
</dbReference>
<evidence type="ECO:0000256" key="6">
    <source>
        <dbReference type="ARBA" id="ARBA00022801"/>
    </source>
</evidence>
<evidence type="ECO:0000256" key="4">
    <source>
        <dbReference type="ARBA" id="ARBA00022722"/>
    </source>
</evidence>
<feature type="region of interest" description="Disordered" evidence="10">
    <location>
        <begin position="1"/>
        <end position="36"/>
    </location>
</feature>
<dbReference type="Gene3D" id="3.30.70.270">
    <property type="match status" value="2"/>
</dbReference>
<gene>
    <name evidence="11" type="ORF">A4X13_0g4937</name>
</gene>
<comment type="caution">
    <text evidence="11">The sequence shown here is derived from an EMBL/GenBank/DDBJ whole genome shotgun (WGS) entry which is preliminary data.</text>
</comment>
<dbReference type="Gene3D" id="1.10.340.70">
    <property type="match status" value="1"/>
</dbReference>
<dbReference type="GO" id="GO:0004519">
    <property type="term" value="F:endonuclease activity"/>
    <property type="evidence" value="ECO:0007669"/>
    <property type="project" value="UniProtKB-KW"/>
</dbReference>
<dbReference type="InterPro" id="IPR001584">
    <property type="entry name" value="Integrase_cat-core"/>
</dbReference>
<feature type="compositionally biased region" description="Basic and acidic residues" evidence="10">
    <location>
        <begin position="1"/>
        <end position="23"/>
    </location>
</feature>
<dbReference type="Gene3D" id="3.30.420.10">
    <property type="entry name" value="Ribonuclease H-like superfamily/Ribonuclease H"/>
    <property type="match status" value="1"/>
</dbReference>
<keyword evidence="2" id="KW-0808">Transferase</keyword>
<dbReference type="PANTHER" id="PTHR37984">
    <property type="entry name" value="PROTEIN CBG26694"/>
    <property type="match status" value="1"/>
</dbReference>
<dbReference type="SUPFAM" id="SSF50630">
    <property type="entry name" value="Acid proteases"/>
    <property type="match status" value="1"/>
</dbReference>
<dbReference type="Gene3D" id="3.10.10.10">
    <property type="entry name" value="HIV Type 1 Reverse Transcriptase, subunit A, domain 1"/>
    <property type="match status" value="1"/>
</dbReference>
<feature type="region of interest" description="Disordered" evidence="10">
    <location>
        <begin position="1144"/>
        <end position="1172"/>
    </location>
</feature>
<dbReference type="FunFam" id="3.30.70.270:FF:000020">
    <property type="entry name" value="Transposon Tf2-6 polyprotein-like Protein"/>
    <property type="match status" value="1"/>
</dbReference>
<dbReference type="InterPro" id="IPR041373">
    <property type="entry name" value="RT_RNaseH"/>
</dbReference>
<dbReference type="Proteomes" id="UP000077521">
    <property type="component" value="Unassembled WGS sequence"/>
</dbReference>
<proteinExistence type="predicted"/>
<evidence type="ECO:0000256" key="1">
    <source>
        <dbReference type="ARBA" id="ARBA00012493"/>
    </source>
</evidence>
<keyword evidence="5" id="KW-0255">Endonuclease</keyword>
<dbReference type="GO" id="GO:0015074">
    <property type="term" value="P:DNA integration"/>
    <property type="evidence" value="ECO:0007669"/>
    <property type="project" value="InterPro"/>
</dbReference>
<dbReference type="EMBL" id="LWDF02000350">
    <property type="protein sequence ID" value="KAE8250123.1"/>
    <property type="molecule type" value="Genomic_DNA"/>
</dbReference>
<keyword evidence="8" id="KW-0695">RNA-directed DNA polymerase</keyword>
<dbReference type="InterPro" id="IPR021109">
    <property type="entry name" value="Peptidase_aspartic_dom_sf"/>
</dbReference>
<dbReference type="InterPro" id="IPR001995">
    <property type="entry name" value="Peptidase_A2_cat"/>
</dbReference>
<dbReference type="InterPro" id="IPR041577">
    <property type="entry name" value="RT_RNaseH_2"/>
</dbReference>
<dbReference type="PROSITE" id="PS50994">
    <property type="entry name" value="INTEGRASE"/>
    <property type="match status" value="1"/>
</dbReference>
<dbReference type="InterPro" id="IPR012337">
    <property type="entry name" value="RNaseH-like_sf"/>
</dbReference>
<dbReference type="SUPFAM" id="SSF53098">
    <property type="entry name" value="Ribonuclease H-like"/>
    <property type="match status" value="1"/>
</dbReference>
<feature type="compositionally biased region" description="Low complexity" evidence="10">
    <location>
        <begin position="287"/>
        <end position="297"/>
    </location>
</feature>
<dbReference type="InterPro" id="IPR043128">
    <property type="entry name" value="Rev_trsase/Diguanyl_cyclase"/>
</dbReference>
<name>A0A177T3X1_9BASI</name>
<dbReference type="Pfam" id="PF17919">
    <property type="entry name" value="RT_RNaseH_2"/>
    <property type="match status" value="1"/>
</dbReference>
<dbReference type="InterPro" id="IPR041588">
    <property type="entry name" value="Integrase_H2C2"/>
</dbReference>
<dbReference type="Gene3D" id="2.40.70.10">
    <property type="entry name" value="Acid Proteases"/>
    <property type="match status" value="1"/>
</dbReference>
<dbReference type="Pfam" id="PF17921">
    <property type="entry name" value="Integrase_H2C2"/>
    <property type="match status" value="1"/>
</dbReference>
<evidence type="ECO:0000256" key="5">
    <source>
        <dbReference type="ARBA" id="ARBA00022759"/>
    </source>
</evidence>